<comment type="subcellular location">
    <subcellularLocation>
        <location evidence="2">Chromosome</location>
        <location evidence="2">Centromere</location>
    </subcellularLocation>
    <subcellularLocation>
        <location evidence="1">Nucleus</location>
    </subcellularLocation>
</comment>
<accession>A0A7M7HJT1</accession>
<keyword evidence="10" id="KW-1185">Reference proteome</keyword>
<evidence type="ECO:0000313" key="9">
    <source>
        <dbReference type="EnsemblMetazoa" id="XP_011673823"/>
    </source>
</evidence>
<dbReference type="EnsemblMetazoa" id="XM_011675521">
    <property type="protein sequence ID" value="XP_011673823"/>
    <property type="gene ID" value="LOC581660"/>
</dbReference>
<protein>
    <recommendedName>
        <fullName evidence="11">Centromere protein K</fullName>
    </recommendedName>
</protein>
<dbReference type="PANTHER" id="PTHR14401:SF6">
    <property type="entry name" value="CENTROMERE PROTEIN K"/>
    <property type="match status" value="1"/>
</dbReference>
<dbReference type="Pfam" id="PF11802">
    <property type="entry name" value="CENP-K"/>
    <property type="match status" value="1"/>
</dbReference>
<dbReference type="KEGG" id="spu:581660"/>
<comment type="similarity">
    <text evidence="3">Belongs to the CENP-K/MCM22 family.</text>
</comment>
<dbReference type="GeneID" id="581660"/>
<feature type="region of interest" description="Disordered" evidence="8">
    <location>
        <begin position="133"/>
        <end position="153"/>
    </location>
</feature>
<sequence length="258" mass="29205">MASQNPMQVSELILKKECEESWKQVNRNQAVLLSQPRHGPVGDSQNALAAISQMKARCLQGEIDAVKAKKVKVLPNDPVILESLLKEDLERNVSQLEECLSVVEGRRRELEDDLARQKELLSQHQDMNRALESRLREAEEGGNTSRPNEDSQIKILKRKQKKAGEIQTVLLKQIGDFVGNHFPLPNASKGRQAGQINYISLLEIIELLMNKGMDGDTDPYVSIHEAFWPPYIELLLRCDIASRHPQDASRIRLVPLHL</sequence>
<dbReference type="OMA" id="QNEIILC"/>
<dbReference type="GO" id="GO:0051382">
    <property type="term" value="P:kinetochore assembly"/>
    <property type="evidence" value="ECO:0007669"/>
    <property type="project" value="InterPro"/>
</dbReference>
<dbReference type="EnsemblMetazoa" id="XM_001177614">
    <property type="protein sequence ID" value="XP_001177614"/>
    <property type="gene ID" value="LOC581660"/>
</dbReference>
<dbReference type="GO" id="GO:0000775">
    <property type="term" value="C:chromosome, centromeric region"/>
    <property type="evidence" value="ECO:0007669"/>
    <property type="project" value="UniProtKB-SubCell"/>
</dbReference>
<evidence type="ECO:0000256" key="5">
    <source>
        <dbReference type="ARBA" id="ARBA00023054"/>
    </source>
</evidence>
<dbReference type="RefSeq" id="XP_001177614.1">
    <property type="nucleotide sequence ID" value="XM_001177614.4"/>
</dbReference>
<dbReference type="CTD" id="64105"/>
<dbReference type="RefSeq" id="XP_011673823.1">
    <property type="nucleotide sequence ID" value="XM_011675521.2"/>
</dbReference>
<keyword evidence="4" id="KW-0158">Chromosome</keyword>
<evidence type="ECO:0000256" key="3">
    <source>
        <dbReference type="ARBA" id="ARBA00005795"/>
    </source>
</evidence>
<dbReference type="InParanoid" id="A0A7M7HJT1"/>
<dbReference type="AlphaFoldDB" id="A0A7M7HJT1"/>
<dbReference type="Proteomes" id="UP000007110">
    <property type="component" value="Unassembled WGS sequence"/>
</dbReference>
<dbReference type="InterPro" id="IPR020993">
    <property type="entry name" value="Centromere_CenpK"/>
</dbReference>
<evidence type="ECO:0000256" key="4">
    <source>
        <dbReference type="ARBA" id="ARBA00022454"/>
    </source>
</evidence>
<reference evidence="10" key="1">
    <citation type="submission" date="2015-02" db="EMBL/GenBank/DDBJ databases">
        <title>Genome sequencing for Strongylocentrotus purpuratus.</title>
        <authorList>
            <person name="Murali S."/>
            <person name="Liu Y."/>
            <person name="Vee V."/>
            <person name="English A."/>
            <person name="Wang M."/>
            <person name="Skinner E."/>
            <person name="Han Y."/>
            <person name="Muzny D.M."/>
            <person name="Worley K.C."/>
            <person name="Gibbs R.A."/>
        </authorList>
    </citation>
    <scope>NUCLEOTIDE SEQUENCE</scope>
</reference>
<reference evidence="9" key="2">
    <citation type="submission" date="2021-01" db="UniProtKB">
        <authorList>
            <consortium name="EnsemblMetazoa"/>
        </authorList>
    </citation>
    <scope>IDENTIFICATION</scope>
</reference>
<proteinExistence type="inferred from homology"/>
<evidence type="ECO:0000256" key="2">
    <source>
        <dbReference type="ARBA" id="ARBA00004584"/>
    </source>
</evidence>
<dbReference type="GO" id="GO:0000070">
    <property type="term" value="P:mitotic sister chromatid segregation"/>
    <property type="evidence" value="ECO:0000318"/>
    <property type="project" value="GO_Central"/>
</dbReference>
<evidence type="ECO:0000313" key="10">
    <source>
        <dbReference type="Proteomes" id="UP000007110"/>
    </source>
</evidence>
<keyword evidence="5" id="KW-0175">Coiled coil</keyword>
<dbReference type="PANTHER" id="PTHR14401">
    <property type="entry name" value="CENTROMERE PROTEIN K"/>
    <property type="match status" value="1"/>
</dbReference>
<organism evidence="9 10">
    <name type="scientific">Strongylocentrotus purpuratus</name>
    <name type="common">Purple sea urchin</name>
    <dbReference type="NCBI Taxonomy" id="7668"/>
    <lineage>
        <taxon>Eukaryota</taxon>
        <taxon>Metazoa</taxon>
        <taxon>Echinodermata</taxon>
        <taxon>Eleutherozoa</taxon>
        <taxon>Echinozoa</taxon>
        <taxon>Echinoidea</taxon>
        <taxon>Euechinoidea</taxon>
        <taxon>Echinacea</taxon>
        <taxon>Camarodonta</taxon>
        <taxon>Echinidea</taxon>
        <taxon>Strongylocentrotidae</taxon>
        <taxon>Strongylocentrotus</taxon>
    </lineage>
</organism>
<dbReference type="GO" id="GO:0005634">
    <property type="term" value="C:nucleus"/>
    <property type="evidence" value="ECO:0007669"/>
    <property type="project" value="UniProtKB-SubCell"/>
</dbReference>
<keyword evidence="7" id="KW-0137">Centromere</keyword>
<dbReference type="OrthoDB" id="9445768at2759"/>
<evidence type="ECO:0000256" key="8">
    <source>
        <dbReference type="SAM" id="MobiDB-lite"/>
    </source>
</evidence>
<keyword evidence="6" id="KW-0539">Nucleus</keyword>
<evidence type="ECO:0000256" key="6">
    <source>
        <dbReference type="ARBA" id="ARBA00023242"/>
    </source>
</evidence>
<name>A0A7M7HJT1_STRPU</name>
<evidence type="ECO:0000256" key="1">
    <source>
        <dbReference type="ARBA" id="ARBA00004123"/>
    </source>
</evidence>
<evidence type="ECO:0008006" key="11">
    <source>
        <dbReference type="Google" id="ProtNLM"/>
    </source>
</evidence>
<evidence type="ECO:0000256" key="7">
    <source>
        <dbReference type="ARBA" id="ARBA00023328"/>
    </source>
</evidence>